<dbReference type="Gene3D" id="3.30.420.10">
    <property type="entry name" value="Ribonuclease H-like superfamily/Ribonuclease H"/>
    <property type="match status" value="1"/>
</dbReference>
<dbReference type="PANTHER" id="PTHR47169">
    <property type="entry name" value="OS01G0541250 PROTEIN"/>
    <property type="match status" value="1"/>
</dbReference>
<comment type="caution">
    <text evidence="1">The sequence shown here is derived from an EMBL/GenBank/DDBJ whole genome shotgun (WGS) entry which is preliminary data.</text>
</comment>
<dbReference type="InterPro" id="IPR036397">
    <property type="entry name" value="RNaseH_sf"/>
</dbReference>
<protein>
    <submittedName>
        <fullName evidence="1">Unnamed protein product</fullName>
    </submittedName>
</protein>
<dbReference type="Proteomes" id="UP001165121">
    <property type="component" value="Unassembled WGS sequence"/>
</dbReference>
<dbReference type="EMBL" id="BSXT01002407">
    <property type="protein sequence ID" value="GMF48789.1"/>
    <property type="molecule type" value="Genomic_DNA"/>
</dbReference>
<dbReference type="GO" id="GO:0003676">
    <property type="term" value="F:nucleic acid binding"/>
    <property type="evidence" value="ECO:0007669"/>
    <property type="project" value="InterPro"/>
</dbReference>
<keyword evidence="2" id="KW-1185">Reference proteome</keyword>
<dbReference type="OrthoDB" id="166546at2759"/>
<sequence length="257" mass="29287">MYDVVHVDEKWFNMYKASSRYYLTADESLAYRTCPNKRYIGKVMFLAAIARPRYDFTTKKYFDGKIGIWPIVERTKAKKTSKTRVAGTPITKNINMSRKIYVQMLKDKVFPAIREKWPGPRGEEDHGEVIAAGQEKGWKIKMVCQPPRSPMCNILDLGIFNCIQSAQYRQPTNQIGGLIDAVQTAFNSIKYQTIEKCFLTLQKVMECDIIDEGGNNFKFPRVVKLISGHGEFPTSLTTTGTVVENGYKALTSQILNQ</sequence>
<reference evidence="1" key="1">
    <citation type="submission" date="2023-04" db="EMBL/GenBank/DDBJ databases">
        <title>Phytophthora fragariaefolia NBRC 109709.</title>
        <authorList>
            <person name="Ichikawa N."/>
            <person name="Sato H."/>
            <person name="Tonouchi N."/>
        </authorList>
    </citation>
    <scope>NUCLEOTIDE SEQUENCE</scope>
    <source>
        <strain evidence="1">NBRC 109709</strain>
    </source>
</reference>
<proteinExistence type="predicted"/>
<evidence type="ECO:0000313" key="1">
    <source>
        <dbReference type="EMBL" id="GMF48789.1"/>
    </source>
</evidence>
<accession>A0A9W6XZ18</accession>
<name>A0A9W6XZ18_9STRA</name>
<organism evidence="1 2">
    <name type="scientific">Phytophthora fragariaefolia</name>
    <dbReference type="NCBI Taxonomy" id="1490495"/>
    <lineage>
        <taxon>Eukaryota</taxon>
        <taxon>Sar</taxon>
        <taxon>Stramenopiles</taxon>
        <taxon>Oomycota</taxon>
        <taxon>Peronosporomycetes</taxon>
        <taxon>Peronosporales</taxon>
        <taxon>Peronosporaceae</taxon>
        <taxon>Phytophthora</taxon>
    </lineage>
</organism>
<gene>
    <name evidence="1" type="ORF">Pfra01_001901300</name>
</gene>
<evidence type="ECO:0000313" key="2">
    <source>
        <dbReference type="Proteomes" id="UP001165121"/>
    </source>
</evidence>
<dbReference type="AlphaFoldDB" id="A0A9W6XZ18"/>